<proteinExistence type="predicted"/>
<dbReference type="Proteomes" id="UP001479520">
    <property type="component" value="Chromosome"/>
</dbReference>
<dbReference type="SUPFAM" id="SSF53300">
    <property type="entry name" value="vWA-like"/>
    <property type="match status" value="1"/>
</dbReference>
<keyword evidence="3" id="KW-1185">Reference proteome</keyword>
<evidence type="ECO:0000313" key="3">
    <source>
        <dbReference type="Proteomes" id="UP001479520"/>
    </source>
</evidence>
<dbReference type="Pfam" id="PF05762">
    <property type="entry name" value="VWA_CoxE"/>
    <property type="match status" value="1"/>
</dbReference>
<gene>
    <name evidence="2" type="ORF">AADV58_09085</name>
</gene>
<dbReference type="PANTHER" id="PTHR36846:SF1">
    <property type="entry name" value="PROTEIN VIAA"/>
    <property type="match status" value="1"/>
</dbReference>
<organism evidence="2 3">
    <name type="scientific">Azonexus hydrophilus</name>
    <dbReference type="NCBI Taxonomy" id="418702"/>
    <lineage>
        <taxon>Bacteria</taxon>
        <taxon>Pseudomonadati</taxon>
        <taxon>Pseudomonadota</taxon>
        <taxon>Betaproteobacteria</taxon>
        <taxon>Rhodocyclales</taxon>
        <taxon>Azonexaceae</taxon>
        <taxon>Azonexus</taxon>
    </lineage>
</organism>
<feature type="coiled-coil region" evidence="1">
    <location>
        <begin position="104"/>
        <end position="138"/>
    </location>
</feature>
<dbReference type="InterPro" id="IPR036465">
    <property type="entry name" value="vWFA_dom_sf"/>
</dbReference>
<dbReference type="PANTHER" id="PTHR36846">
    <property type="entry name" value="PROTEIN VIAA"/>
    <property type="match status" value="1"/>
</dbReference>
<dbReference type="InterPro" id="IPR008912">
    <property type="entry name" value="Uncharacterised_CoxE"/>
</dbReference>
<evidence type="ECO:0000313" key="2">
    <source>
        <dbReference type="EMBL" id="WZJ20117.1"/>
    </source>
</evidence>
<dbReference type="RefSeq" id="WP_341742957.1">
    <property type="nucleotide sequence ID" value="NZ_CP151406.1"/>
</dbReference>
<keyword evidence="1" id="KW-0175">Coiled coil</keyword>
<dbReference type="Gene3D" id="3.40.50.410">
    <property type="entry name" value="von Willebrand factor, type A domain"/>
    <property type="match status" value="1"/>
</dbReference>
<evidence type="ECO:0000256" key="1">
    <source>
        <dbReference type="SAM" id="Coils"/>
    </source>
</evidence>
<protein>
    <submittedName>
        <fullName evidence="2">VWA domain-containing protein</fullName>
    </submittedName>
</protein>
<name>A0ABZ2XDV1_9RHOO</name>
<accession>A0ABZ2XDV1</accession>
<dbReference type="EMBL" id="CP151406">
    <property type="protein sequence ID" value="WZJ20117.1"/>
    <property type="molecule type" value="Genomic_DNA"/>
</dbReference>
<reference evidence="2 3" key="1">
    <citation type="submission" date="2024-04" db="EMBL/GenBank/DDBJ databases">
        <title>Dissimilatory iodate-reducing microorganisms contribute to the enrichment of iodine in groundwater.</title>
        <authorList>
            <person name="Jiang Z."/>
        </authorList>
    </citation>
    <scope>NUCLEOTIDE SEQUENCE [LARGE SCALE GENOMIC DNA]</scope>
    <source>
        <strain evidence="2 3">NCP973</strain>
    </source>
</reference>
<sequence length="453" mass="51758">MTTSILDSKFPFLSQEQDFFDWYNHLKNPAVSESDLDKAVDAYMDFCEEIGHPANESFWRGQFKSITPKTAIAKKLTDDTSIAIRLLLNEWQKRMDQVRAEWELREIEARRAALLAELEKILDSLKGLQERLQELGLDTGLLLDLSKGSLTAQDIQQFERWAKYLAEDKGIKRLCELLGKIRQIELSEKIERVRSVTPVQANLPDINSREEIIGIRLGCDLEHVLPSELALLADPDTAILFDLKYVESSLMCFDMNGIQNIHRHVETEEERNIKEAEKQGPMVICIDTSGSMNGTPETVAKAVALFLATKAREQKRPCYLINFSTAIYTLDLSADIGMESLLRFLGMSFHGGTDVAPALEHALDKMEEDAYKNADLLIVSDFIMSELPEYSLSRIEGRRLDGNRFHSLVVGNCYMSHRLKTFFDNEWVYDPRISRIHELVSFERNIIEKACVQ</sequence>